<dbReference type="EMBL" id="JAULJE010000008">
    <property type="protein sequence ID" value="KAK1339704.1"/>
    <property type="molecule type" value="Genomic_DNA"/>
</dbReference>
<comment type="caution">
    <text evidence="3">The sequence shown here is derived from an EMBL/GenBank/DDBJ whole genome shotgun (WGS) entry which is preliminary data.</text>
</comment>
<keyword evidence="4" id="KW-1185">Reference proteome</keyword>
<feature type="region of interest" description="Disordered" evidence="2">
    <location>
        <begin position="121"/>
        <end position="228"/>
    </location>
</feature>
<dbReference type="AlphaFoldDB" id="A0AA40LQ83"/>
<reference evidence="3" key="1">
    <citation type="submission" date="2023-06" db="EMBL/GenBank/DDBJ databases">
        <title>Reference genome for the Northern bat (Eptesicus nilssonii), a most northern bat species.</title>
        <authorList>
            <person name="Laine V.N."/>
            <person name="Pulliainen A.T."/>
            <person name="Lilley T.M."/>
        </authorList>
    </citation>
    <scope>NUCLEOTIDE SEQUENCE</scope>
    <source>
        <strain evidence="3">BLF_Eptnil</strain>
        <tissue evidence="3">Kidney</tissue>
    </source>
</reference>
<proteinExistence type="predicted"/>
<sequence>MLQSPQIKPRNSTVGTLFFIGGMDLTKEATSIEKYDLRTNMWSPVVNMSGRRPWSSVAVLDDKLAVCGWRRRSTEDLEYCRMLQPQNNIGNVGRTHECSQRAQWLTLLGYSGKMGPSDLRPDSGILLPLCQPSGADGTQAPPPPRSDTPPNRSQRCRDPMAQNVAHSPAQPSPEPGEILSTGVDGVLPGDLGGHQVSQAVQVRLEPGDPTIDNRLPLGSQKGIWEAAQ</sequence>
<dbReference type="SMART" id="SM00612">
    <property type="entry name" value="Kelch"/>
    <property type="match status" value="1"/>
</dbReference>
<name>A0AA40LQ83_CNENI</name>
<evidence type="ECO:0000313" key="4">
    <source>
        <dbReference type="Proteomes" id="UP001177744"/>
    </source>
</evidence>
<organism evidence="3 4">
    <name type="scientific">Cnephaeus nilssonii</name>
    <name type="common">Northern bat</name>
    <name type="synonym">Eptesicus nilssonii</name>
    <dbReference type="NCBI Taxonomy" id="3371016"/>
    <lineage>
        <taxon>Eukaryota</taxon>
        <taxon>Metazoa</taxon>
        <taxon>Chordata</taxon>
        <taxon>Craniata</taxon>
        <taxon>Vertebrata</taxon>
        <taxon>Euteleostomi</taxon>
        <taxon>Mammalia</taxon>
        <taxon>Eutheria</taxon>
        <taxon>Laurasiatheria</taxon>
        <taxon>Chiroptera</taxon>
        <taxon>Yangochiroptera</taxon>
        <taxon>Vespertilionidae</taxon>
        <taxon>Cnephaeus</taxon>
    </lineage>
</organism>
<dbReference type="InterPro" id="IPR006652">
    <property type="entry name" value="Kelch_1"/>
</dbReference>
<dbReference type="SUPFAM" id="SSF117281">
    <property type="entry name" value="Kelch motif"/>
    <property type="match status" value="1"/>
</dbReference>
<dbReference type="Gene3D" id="2.120.10.80">
    <property type="entry name" value="Kelch-type beta propeller"/>
    <property type="match status" value="1"/>
</dbReference>
<accession>A0AA40LQ83</accession>
<evidence type="ECO:0000256" key="1">
    <source>
        <dbReference type="ARBA" id="ARBA00022441"/>
    </source>
</evidence>
<protein>
    <submittedName>
        <fullName evidence="3">Uncharacterized protein</fullName>
    </submittedName>
</protein>
<evidence type="ECO:0000313" key="3">
    <source>
        <dbReference type="EMBL" id="KAK1339704.1"/>
    </source>
</evidence>
<gene>
    <name evidence="3" type="ORF">QTO34_018259</name>
</gene>
<keyword evidence="1" id="KW-0880">Kelch repeat</keyword>
<evidence type="ECO:0000256" key="2">
    <source>
        <dbReference type="SAM" id="MobiDB-lite"/>
    </source>
</evidence>
<dbReference type="InterPro" id="IPR015915">
    <property type="entry name" value="Kelch-typ_b-propeller"/>
</dbReference>
<dbReference type="Proteomes" id="UP001177744">
    <property type="component" value="Unassembled WGS sequence"/>
</dbReference>